<dbReference type="EMBL" id="QVNQ01000001">
    <property type="protein sequence ID" value="RFS86843.1"/>
    <property type="molecule type" value="Genomic_DNA"/>
</dbReference>
<reference evidence="2 3" key="1">
    <citation type="submission" date="2018-08" db="EMBL/GenBank/DDBJ databases">
        <title>Actinomadura spongicola sp. nov., isolated from marine sponge Leucetta chagosensis.</title>
        <authorList>
            <person name="Li L."/>
            <person name="Lin H.W."/>
        </authorList>
    </citation>
    <scope>NUCLEOTIDE SEQUENCE [LARGE SCALE GENOMIC DNA]</scope>
    <source>
        <strain evidence="2 3">LHW52907</strain>
    </source>
</reference>
<dbReference type="Proteomes" id="UP000262882">
    <property type="component" value="Unassembled WGS sequence"/>
</dbReference>
<evidence type="ECO:0000313" key="3">
    <source>
        <dbReference type="Proteomes" id="UP000262882"/>
    </source>
</evidence>
<dbReference type="AlphaFoldDB" id="A0A372GP47"/>
<accession>A0A372GP47</accession>
<comment type="caution">
    <text evidence="2">The sequence shown here is derived from an EMBL/GenBank/DDBJ whole genome shotgun (WGS) entry which is preliminary data.</text>
</comment>
<organism evidence="2 3">
    <name type="scientific">Actinomadura spongiicola</name>
    <dbReference type="NCBI Taxonomy" id="2303421"/>
    <lineage>
        <taxon>Bacteria</taxon>
        <taxon>Bacillati</taxon>
        <taxon>Actinomycetota</taxon>
        <taxon>Actinomycetes</taxon>
        <taxon>Streptosporangiales</taxon>
        <taxon>Thermomonosporaceae</taxon>
        <taxon>Actinomadura</taxon>
    </lineage>
</organism>
<proteinExistence type="predicted"/>
<evidence type="ECO:0000256" key="1">
    <source>
        <dbReference type="SAM" id="MobiDB-lite"/>
    </source>
</evidence>
<gene>
    <name evidence="2" type="ORF">D0T12_00725</name>
</gene>
<protein>
    <submittedName>
        <fullName evidence="2">Uncharacterized protein</fullName>
    </submittedName>
</protein>
<name>A0A372GP47_9ACTN</name>
<sequence length="180" mass="18167">MSALSLFIAGQPGATAPSRGGGPVGERSPGRIGAAGSAQFACWSRDRCPADTVSQPSVGQVLVRVVRTLRAAAEPSFVNPHSAGVVVRSMSLHINPGTPTITTRPLIGAAVSASARPDGTSSNAMSAVPKMARNAPIPAPREVMALRVQEGDDREGALSCGLWTNPGSGRAGGGGRSSIC</sequence>
<feature type="region of interest" description="Disordered" evidence="1">
    <location>
        <begin position="159"/>
        <end position="180"/>
    </location>
</feature>
<keyword evidence="3" id="KW-1185">Reference proteome</keyword>
<evidence type="ECO:0000313" key="2">
    <source>
        <dbReference type="EMBL" id="RFS86843.1"/>
    </source>
</evidence>
<feature type="compositionally biased region" description="Gly residues" evidence="1">
    <location>
        <begin position="169"/>
        <end position="180"/>
    </location>
</feature>
<feature type="region of interest" description="Disordered" evidence="1">
    <location>
        <begin position="9"/>
        <end position="29"/>
    </location>
</feature>